<reference evidence="9 10" key="1">
    <citation type="submission" date="2011-11" db="EMBL/GenBank/DDBJ databases">
        <title>Improved High-Quality Draft sequence of Beggiatoa alba B18lD.</title>
        <authorList>
            <consortium name="US DOE Joint Genome Institute"/>
            <person name="Lucas S."/>
            <person name="Han J."/>
            <person name="Lapidus A."/>
            <person name="Cheng J.-F."/>
            <person name="Goodwin L."/>
            <person name="Pitluck S."/>
            <person name="Peters L."/>
            <person name="Mikhailova N."/>
            <person name="Held B."/>
            <person name="Detter J.C."/>
            <person name="Han C."/>
            <person name="Tapia R."/>
            <person name="Land M."/>
            <person name="Hauser L."/>
            <person name="Kyrpides N."/>
            <person name="Ivanova N."/>
            <person name="Pagani I."/>
            <person name="Samuel K."/>
            <person name="Teske A."/>
            <person name="Mueller J."/>
            <person name="Woyke T."/>
        </authorList>
    </citation>
    <scope>NUCLEOTIDE SEQUENCE [LARGE SCALE GENOMIC DNA]</scope>
    <source>
        <strain evidence="9 10">B18LD</strain>
    </source>
</reference>
<dbReference type="InterPro" id="IPR017900">
    <property type="entry name" value="4Fe4S_Fe_S_CS"/>
</dbReference>
<dbReference type="GO" id="GO:0051539">
    <property type="term" value="F:4 iron, 4 sulfur cluster binding"/>
    <property type="evidence" value="ECO:0007669"/>
    <property type="project" value="UniProtKB-KW"/>
</dbReference>
<keyword evidence="2" id="KW-0004">4Fe-4S</keyword>
<proteinExistence type="predicted"/>
<dbReference type="Gene3D" id="3.30.70.20">
    <property type="match status" value="2"/>
</dbReference>
<dbReference type="AlphaFoldDB" id="I3CHX6"/>
<dbReference type="EMBL" id="JH600070">
    <property type="protein sequence ID" value="EIJ43219.1"/>
    <property type="molecule type" value="Genomic_DNA"/>
</dbReference>
<keyword evidence="7" id="KW-0411">Iron-sulfur</keyword>
<dbReference type="STRING" id="395493.BegalDRAFT_2366"/>
<dbReference type="Proteomes" id="UP000005744">
    <property type="component" value="Unassembled WGS sequence"/>
</dbReference>
<gene>
    <name evidence="9" type="ORF">BegalDRAFT_2366</name>
</gene>
<keyword evidence="1" id="KW-0813">Transport</keyword>
<keyword evidence="5" id="KW-0249">Electron transport</keyword>
<dbReference type="RefSeq" id="WP_002690212.1">
    <property type="nucleotide sequence ID" value="NZ_JH600070.1"/>
</dbReference>
<evidence type="ECO:0000256" key="4">
    <source>
        <dbReference type="ARBA" id="ARBA00022737"/>
    </source>
</evidence>
<feature type="domain" description="4Fe-4S ferredoxin-type" evidence="8">
    <location>
        <begin position="175"/>
        <end position="206"/>
    </location>
</feature>
<dbReference type="GO" id="GO:0046872">
    <property type="term" value="F:metal ion binding"/>
    <property type="evidence" value="ECO:0007669"/>
    <property type="project" value="UniProtKB-KW"/>
</dbReference>
<sequence length="247" mass="26856">MNAQRESRRQFLLNTAKTCASVSVIGLGIGLYSQKSSALPATALRPPAALAEADFLGSCIRCGLCVRDCPFNTLQLATLGEAVAIGTPYFVARQVPCEMCPDIPCVKACPTGALNPALEKIEQARMGLAVLIDQENCLNFLGLRCDVCYRVCPLIDKAIRLETLHNQRSDKHAMFLPVVHSDACTGCGKCEKSCVLEEAAIKVLPIKLAKGELGHHYRLGWEEKEKAGHSLLPEVLDLPDRLPTFKP</sequence>
<dbReference type="PROSITE" id="PS51379">
    <property type="entry name" value="4FE4S_FER_2"/>
    <property type="match status" value="3"/>
</dbReference>
<keyword evidence="6" id="KW-0408">Iron</keyword>
<accession>I3CHX6</accession>
<evidence type="ECO:0000256" key="2">
    <source>
        <dbReference type="ARBA" id="ARBA00022485"/>
    </source>
</evidence>
<protein>
    <submittedName>
        <fullName evidence="9">MauM/NapG family ferredoxin-type protein</fullName>
    </submittedName>
</protein>
<feature type="domain" description="4Fe-4S ferredoxin-type" evidence="8">
    <location>
        <begin position="87"/>
        <end position="119"/>
    </location>
</feature>
<evidence type="ECO:0000256" key="3">
    <source>
        <dbReference type="ARBA" id="ARBA00022723"/>
    </source>
</evidence>
<dbReference type="PANTHER" id="PTHR42859">
    <property type="entry name" value="OXIDOREDUCTASE"/>
    <property type="match status" value="1"/>
</dbReference>
<evidence type="ECO:0000256" key="5">
    <source>
        <dbReference type="ARBA" id="ARBA00022982"/>
    </source>
</evidence>
<dbReference type="PROSITE" id="PS00198">
    <property type="entry name" value="4FE4S_FER_1"/>
    <property type="match status" value="1"/>
</dbReference>
<evidence type="ECO:0000256" key="6">
    <source>
        <dbReference type="ARBA" id="ARBA00023004"/>
    </source>
</evidence>
<organism evidence="9 10">
    <name type="scientific">Beggiatoa alba B18LD</name>
    <dbReference type="NCBI Taxonomy" id="395493"/>
    <lineage>
        <taxon>Bacteria</taxon>
        <taxon>Pseudomonadati</taxon>
        <taxon>Pseudomonadota</taxon>
        <taxon>Gammaproteobacteria</taxon>
        <taxon>Thiotrichales</taxon>
        <taxon>Thiotrichaceae</taxon>
        <taxon>Beggiatoa</taxon>
    </lineage>
</organism>
<dbReference type="InterPro" id="IPR004494">
    <property type="entry name" value="MauM_NapG"/>
</dbReference>
<dbReference type="OrthoDB" id="9808559at2"/>
<dbReference type="Pfam" id="PF12838">
    <property type="entry name" value="Fer4_7"/>
    <property type="match status" value="2"/>
</dbReference>
<keyword evidence="10" id="KW-1185">Reference proteome</keyword>
<evidence type="ECO:0000256" key="7">
    <source>
        <dbReference type="ARBA" id="ARBA00023014"/>
    </source>
</evidence>
<dbReference type="HOGENOM" id="CLU_077329_0_0_6"/>
<dbReference type="PANTHER" id="PTHR42859:SF10">
    <property type="entry name" value="DIMETHYLSULFOXIDE REDUCTASE CHAIN B"/>
    <property type="match status" value="1"/>
</dbReference>
<dbReference type="SUPFAM" id="SSF54862">
    <property type="entry name" value="4Fe-4S ferredoxins"/>
    <property type="match status" value="1"/>
</dbReference>
<dbReference type="InterPro" id="IPR050294">
    <property type="entry name" value="RnfB_subfamily"/>
</dbReference>
<keyword evidence="4" id="KW-0677">Repeat</keyword>
<dbReference type="NCBIfam" id="TIGR00397">
    <property type="entry name" value="mauM_napG"/>
    <property type="match status" value="1"/>
</dbReference>
<dbReference type="eggNOG" id="COG0437">
    <property type="taxonomic scope" value="Bacteria"/>
</dbReference>
<dbReference type="InterPro" id="IPR006311">
    <property type="entry name" value="TAT_signal"/>
</dbReference>
<keyword evidence="3" id="KW-0479">Metal-binding</keyword>
<evidence type="ECO:0000313" key="10">
    <source>
        <dbReference type="Proteomes" id="UP000005744"/>
    </source>
</evidence>
<evidence type="ECO:0000313" key="9">
    <source>
        <dbReference type="EMBL" id="EIJ43219.1"/>
    </source>
</evidence>
<feature type="domain" description="4Fe-4S ferredoxin-type" evidence="8">
    <location>
        <begin position="49"/>
        <end position="79"/>
    </location>
</feature>
<dbReference type="PROSITE" id="PS51318">
    <property type="entry name" value="TAT"/>
    <property type="match status" value="1"/>
</dbReference>
<dbReference type="InterPro" id="IPR017896">
    <property type="entry name" value="4Fe4S_Fe-S-bd"/>
</dbReference>
<name>I3CHX6_9GAMM</name>
<dbReference type="CDD" id="cd16373">
    <property type="entry name" value="DMSOR_beta_like"/>
    <property type="match status" value="1"/>
</dbReference>
<evidence type="ECO:0000256" key="1">
    <source>
        <dbReference type="ARBA" id="ARBA00022448"/>
    </source>
</evidence>
<evidence type="ECO:0000259" key="8">
    <source>
        <dbReference type="PROSITE" id="PS51379"/>
    </source>
</evidence>
<dbReference type="NCBIfam" id="NF007012">
    <property type="entry name" value="PRK09476.1"/>
    <property type="match status" value="1"/>
</dbReference>